<keyword evidence="1" id="KW-0732">Signal</keyword>
<organism evidence="3 4">
    <name type="scientific">Putridiphycobacter roseus</name>
    <dbReference type="NCBI Taxonomy" id="2219161"/>
    <lineage>
        <taxon>Bacteria</taxon>
        <taxon>Pseudomonadati</taxon>
        <taxon>Bacteroidota</taxon>
        <taxon>Flavobacteriia</taxon>
        <taxon>Flavobacteriales</taxon>
        <taxon>Crocinitomicaceae</taxon>
        <taxon>Putridiphycobacter</taxon>
    </lineage>
</organism>
<dbReference type="Gene3D" id="3.30.70.1070">
    <property type="entry name" value="Sporulation related repeat"/>
    <property type="match status" value="1"/>
</dbReference>
<protein>
    <recommendedName>
        <fullName evidence="2">SPOR domain-containing protein</fullName>
    </recommendedName>
</protein>
<sequence length="161" mass="18633">MKTIIILLLLITSTTTYSQDSTLSFNFFNKNISKDSIAKLDFNSQSKGNIEVHQPKELKEITEFVSRNKDHMDQVKIEGYRIQIYFNENKSTALGQKANFLSSYGEHKAYLDYMAPNYRVRVGNFRTKLEAEKLKQELLSAYPTCIVLPDNIELPKIIEKE</sequence>
<proteinExistence type="predicted"/>
<evidence type="ECO:0000256" key="1">
    <source>
        <dbReference type="SAM" id="SignalP"/>
    </source>
</evidence>
<name>A0A2W1NTD1_9FLAO</name>
<evidence type="ECO:0000313" key="4">
    <source>
        <dbReference type="Proteomes" id="UP000249248"/>
    </source>
</evidence>
<dbReference type="Proteomes" id="UP000249248">
    <property type="component" value="Unassembled WGS sequence"/>
</dbReference>
<keyword evidence="4" id="KW-1185">Reference proteome</keyword>
<feature type="domain" description="SPOR" evidence="2">
    <location>
        <begin position="79"/>
        <end position="148"/>
    </location>
</feature>
<reference evidence="3 4" key="1">
    <citation type="submission" date="2018-06" db="EMBL/GenBank/DDBJ databases">
        <title>The draft genome sequence of Crocinitomix sp. SM1701.</title>
        <authorList>
            <person name="Zhang X."/>
        </authorList>
    </citation>
    <scope>NUCLEOTIDE SEQUENCE [LARGE SCALE GENOMIC DNA]</scope>
    <source>
        <strain evidence="3 4">SM1701</strain>
    </source>
</reference>
<dbReference type="SUPFAM" id="SSF110997">
    <property type="entry name" value="Sporulation related repeat"/>
    <property type="match status" value="1"/>
</dbReference>
<feature type="signal peptide" evidence="1">
    <location>
        <begin position="1"/>
        <end position="18"/>
    </location>
</feature>
<dbReference type="EMBL" id="QKSB01000001">
    <property type="protein sequence ID" value="PZE18912.1"/>
    <property type="molecule type" value="Genomic_DNA"/>
</dbReference>
<dbReference type="Pfam" id="PF05036">
    <property type="entry name" value="SPOR"/>
    <property type="match status" value="1"/>
</dbReference>
<dbReference type="InterPro" id="IPR007730">
    <property type="entry name" value="SPOR-like_dom"/>
</dbReference>
<accession>A0A2W1NTD1</accession>
<evidence type="ECO:0000259" key="2">
    <source>
        <dbReference type="Pfam" id="PF05036"/>
    </source>
</evidence>
<evidence type="ECO:0000313" key="3">
    <source>
        <dbReference type="EMBL" id="PZE18912.1"/>
    </source>
</evidence>
<dbReference type="InterPro" id="IPR036680">
    <property type="entry name" value="SPOR-like_sf"/>
</dbReference>
<dbReference type="AlphaFoldDB" id="A0A2W1NTD1"/>
<feature type="chain" id="PRO_5016070358" description="SPOR domain-containing protein" evidence="1">
    <location>
        <begin position="19"/>
        <end position="161"/>
    </location>
</feature>
<dbReference type="OrthoDB" id="2473397at2"/>
<gene>
    <name evidence="3" type="ORF">DNU06_03535</name>
</gene>
<comment type="caution">
    <text evidence="3">The sequence shown here is derived from an EMBL/GenBank/DDBJ whole genome shotgun (WGS) entry which is preliminary data.</text>
</comment>
<dbReference type="RefSeq" id="WP_111061814.1">
    <property type="nucleotide sequence ID" value="NZ_JBHUCU010000007.1"/>
</dbReference>
<dbReference type="GO" id="GO:0042834">
    <property type="term" value="F:peptidoglycan binding"/>
    <property type="evidence" value="ECO:0007669"/>
    <property type="project" value="InterPro"/>
</dbReference>